<reference evidence="1" key="1">
    <citation type="journal article" date="2021" name="PeerJ">
        <title>Extensive microbial diversity within the chicken gut microbiome revealed by metagenomics and culture.</title>
        <authorList>
            <person name="Gilroy R."/>
            <person name="Ravi A."/>
            <person name="Getino M."/>
            <person name="Pursley I."/>
            <person name="Horton D.L."/>
            <person name="Alikhan N.F."/>
            <person name="Baker D."/>
            <person name="Gharbi K."/>
            <person name="Hall N."/>
            <person name="Watson M."/>
            <person name="Adriaenssens E.M."/>
            <person name="Foster-Nyarko E."/>
            <person name="Jarju S."/>
            <person name="Secka A."/>
            <person name="Antonio M."/>
            <person name="Oren A."/>
            <person name="Chaudhuri R.R."/>
            <person name="La Ragione R."/>
            <person name="Hildebrand F."/>
            <person name="Pallen M.J."/>
        </authorList>
    </citation>
    <scope>NUCLEOTIDE SEQUENCE</scope>
    <source>
        <strain evidence="1">ChiHecec2B26-7398</strain>
    </source>
</reference>
<evidence type="ECO:0000313" key="2">
    <source>
        <dbReference type="Proteomes" id="UP000886751"/>
    </source>
</evidence>
<name>A0A9D1Y004_9FIRM</name>
<dbReference type="Proteomes" id="UP000886751">
    <property type="component" value="Unassembled WGS sequence"/>
</dbReference>
<protein>
    <recommendedName>
        <fullName evidence="3">Phage protein</fullName>
    </recommendedName>
</protein>
<evidence type="ECO:0000313" key="1">
    <source>
        <dbReference type="EMBL" id="HIX94369.1"/>
    </source>
</evidence>
<gene>
    <name evidence="1" type="ORF">H9846_02820</name>
</gene>
<dbReference type="AlphaFoldDB" id="A0A9D1Y004"/>
<proteinExistence type="predicted"/>
<sequence length="110" mass="12533">MLHGIPVTLYERTQTGVDAFNAPVYTETPTTVENVLVTPTSAEAVISDLQLYGKRSVYELCLPKGDAHTWDDCRVDFFGQSFRVFGPVQEYIESMVPLDWNRKVRVERYG</sequence>
<organism evidence="1 2">
    <name type="scientific">Candidatus Gemmiger excrementipullorum</name>
    <dbReference type="NCBI Taxonomy" id="2838610"/>
    <lineage>
        <taxon>Bacteria</taxon>
        <taxon>Bacillati</taxon>
        <taxon>Bacillota</taxon>
        <taxon>Clostridia</taxon>
        <taxon>Eubacteriales</taxon>
        <taxon>Gemmiger</taxon>
    </lineage>
</organism>
<dbReference type="EMBL" id="DXEI01000047">
    <property type="protein sequence ID" value="HIX94369.1"/>
    <property type="molecule type" value="Genomic_DNA"/>
</dbReference>
<comment type="caution">
    <text evidence="1">The sequence shown here is derived from an EMBL/GenBank/DDBJ whole genome shotgun (WGS) entry which is preliminary data.</text>
</comment>
<evidence type="ECO:0008006" key="3">
    <source>
        <dbReference type="Google" id="ProtNLM"/>
    </source>
</evidence>
<reference evidence="1" key="2">
    <citation type="submission" date="2021-04" db="EMBL/GenBank/DDBJ databases">
        <authorList>
            <person name="Gilroy R."/>
        </authorList>
    </citation>
    <scope>NUCLEOTIDE SEQUENCE</scope>
    <source>
        <strain evidence="1">ChiHecec2B26-7398</strain>
    </source>
</reference>
<accession>A0A9D1Y004</accession>